<dbReference type="KEGG" id="spai:FPZ24_08795"/>
<dbReference type="EMBL" id="CP042306">
    <property type="protein sequence ID" value="QDZ07572.1"/>
    <property type="molecule type" value="Genomic_DNA"/>
</dbReference>
<evidence type="ECO:0000313" key="3">
    <source>
        <dbReference type="Proteomes" id="UP000315673"/>
    </source>
</evidence>
<dbReference type="Pfam" id="PF07475">
    <property type="entry name" value="Hpr_kinase_C"/>
    <property type="match status" value="1"/>
</dbReference>
<dbReference type="AlphaFoldDB" id="A0A5B8LIZ2"/>
<dbReference type="GO" id="GO:0006109">
    <property type="term" value="P:regulation of carbohydrate metabolic process"/>
    <property type="evidence" value="ECO:0007669"/>
    <property type="project" value="InterPro"/>
</dbReference>
<protein>
    <submittedName>
        <fullName evidence="2">Aldolase</fullName>
    </submittedName>
</protein>
<dbReference type="PANTHER" id="PTHR30305:SF1">
    <property type="entry name" value="HPR KINASE_PHOSPHORYLASE"/>
    <property type="match status" value="1"/>
</dbReference>
<dbReference type="OrthoDB" id="8326226at2"/>
<reference evidence="2 3" key="1">
    <citation type="submission" date="2019-07" db="EMBL/GenBank/DDBJ databases">
        <title>Full genome sequence of Sphingomonas sp. 4R-6-7(HKS19).</title>
        <authorList>
            <person name="Im W.-T."/>
        </authorList>
    </citation>
    <scope>NUCLEOTIDE SEQUENCE [LARGE SCALE GENOMIC DNA]</scope>
    <source>
        <strain evidence="2 3">HKS19</strain>
    </source>
</reference>
<feature type="domain" description="HPr kinase/phosphorylase C-terminal" evidence="1">
    <location>
        <begin position="4"/>
        <end position="127"/>
    </location>
</feature>
<dbReference type="SUPFAM" id="SSF53795">
    <property type="entry name" value="PEP carboxykinase-like"/>
    <property type="match status" value="1"/>
</dbReference>
<dbReference type="CDD" id="cd01918">
    <property type="entry name" value="HprK_C"/>
    <property type="match status" value="1"/>
</dbReference>
<dbReference type="PANTHER" id="PTHR30305">
    <property type="entry name" value="PROTEIN YJDM-RELATED"/>
    <property type="match status" value="1"/>
</dbReference>
<dbReference type="InterPro" id="IPR027417">
    <property type="entry name" value="P-loop_NTPase"/>
</dbReference>
<accession>A0A5B8LIZ2</accession>
<dbReference type="InterPro" id="IPR011104">
    <property type="entry name" value="Hpr_kin/Pase_C"/>
</dbReference>
<evidence type="ECO:0000313" key="2">
    <source>
        <dbReference type="EMBL" id="QDZ07572.1"/>
    </source>
</evidence>
<keyword evidence="3" id="KW-1185">Reference proteome</keyword>
<dbReference type="Gene3D" id="3.40.50.300">
    <property type="entry name" value="P-loop containing nucleotide triphosphate hydrolases"/>
    <property type="match status" value="1"/>
</dbReference>
<dbReference type="GO" id="GO:0000155">
    <property type="term" value="F:phosphorelay sensor kinase activity"/>
    <property type="evidence" value="ECO:0007669"/>
    <property type="project" value="InterPro"/>
</dbReference>
<evidence type="ECO:0000259" key="1">
    <source>
        <dbReference type="Pfam" id="PF07475"/>
    </source>
</evidence>
<sequence>MALPSSETLHATSVAIGDRAVLIEGPSGAGKSDLALRLIDRGAVLVSDDYTVLARDGDVLIASAPDTIAGQIEVRGIGIVPIAHRDGVRVALAIRLTDSPERMPPSDEKRSIAGVAIPEVAIDARSASAPIKVELAIEHLAGAEV</sequence>
<proteinExistence type="predicted"/>
<name>A0A5B8LIZ2_9SPHN</name>
<organism evidence="2 3">
    <name type="scientific">Sphingomonas panacisoli</name>
    <dbReference type="NCBI Taxonomy" id="1813879"/>
    <lineage>
        <taxon>Bacteria</taxon>
        <taxon>Pseudomonadati</taxon>
        <taxon>Pseudomonadota</taxon>
        <taxon>Alphaproteobacteria</taxon>
        <taxon>Sphingomonadales</taxon>
        <taxon>Sphingomonadaceae</taxon>
        <taxon>Sphingomonas</taxon>
    </lineage>
</organism>
<dbReference type="Proteomes" id="UP000315673">
    <property type="component" value="Chromosome"/>
</dbReference>
<dbReference type="GO" id="GO:0005524">
    <property type="term" value="F:ATP binding"/>
    <property type="evidence" value="ECO:0007669"/>
    <property type="project" value="InterPro"/>
</dbReference>
<gene>
    <name evidence="2" type="ORF">FPZ24_08795</name>
</gene>